<accession>A0A2A2K0A7</accession>
<dbReference type="AlphaFoldDB" id="A0A2A2K0A7"/>
<dbReference type="Proteomes" id="UP000218231">
    <property type="component" value="Unassembled WGS sequence"/>
</dbReference>
<comment type="caution">
    <text evidence="1">The sequence shown here is derived from an EMBL/GenBank/DDBJ whole genome shotgun (WGS) entry which is preliminary data.</text>
</comment>
<dbReference type="EMBL" id="LIAE01009951">
    <property type="protein sequence ID" value="PAV67334.1"/>
    <property type="molecule type" value="Genomic_DNA"/>
</dbReference>
<name>A0A2A2K0A7_9BILA</name>
<sequence length="99" mass="11016">MPVIQQPLRVARPRCHERGEHAMQRCLRRVALQIVRRGPHRRAGDGVMVAAAIGVGGERRVIVARDQRPHALRRGQVGTMAIQPQRGGKVRGVRPVALR</sequence>
<evidence type="ECO:0000313" key="1">
    <source>
        <dbReference type="EMBL" id="PAV67334.1"/>
    </source>
</evidence>
<organism evidence="1 2">
    <name type="scientific">Diploscapter pachys</name>
    <dbReference type="NCBI Taxonomy" id="2018661"/>
    <lineage>
        <taxon>Eukaryota</taxon>
        <taxon>Metazoa</taxon>
        <taxon>Ecdysozoa</taxon>
        <taxon>Nematoda</taxon>
        <taxon>Chromadorea</taxon>
        <taxon>Rhabditida</taxon>
        <taxon>Rhabditina</taxon>
        <taxon>Rhabditomorpha</taxon>
        <taxon>Rhabditoidea</taxon>
        <taxon>Rhabditidae</taxon>
        <taxon>Diploscapter</taxon>
    </lineage>
</organism>
<gene>
    <name evidence="1" type="ORF">WR25_18468</name>
</gene>
<evidence type="ECO:0000313" key="2">
    <source>
        <dbReference type="Proteomes" id="UP000218231"/>
    </source>
</evidence>
<protein>
    <submittedName>
        <fullName evidence="1">Uncharacterized protein</fullName>
    </submittedName>
</protein>
<reference evidence="1 2" key="1">
    <citation type="journal article" date="2017" name="Curr. Biol.">
        <title>Genome architecture and evolution of a unichromosomal asexual nematode.</title>
        <authorList>
            <person name="Fradin H."/>
            <person name="Zegar C."/>
            <person name="Gutwein M."/>
            <person name="Lucas J."/>
            <person name="Kovtun M."/>
            <person name="Corcoran D."/>
            <person name="Baugh L.R."/>
            <person name="Kiontke K."/>
            <person name="Gunsalus K."/>
            <person name="Fitch D.H."/>
            <person name="Piano F."/>
        </authorList>
    </citation>
    <scope>NUCLEOTIDE SEQUENCE [LARGE SCALE GENOMIC DNA]</scope>
    <source>
        <strain evidence="1">PF1309</strain>
    </source>
</reference>
<keyword evidence="2" id="KW-1185">Reference proteome</keyword>
<proteinExistence type="predicted"/>